<dbReference type="Proteomes" id="UP001501787">
    <property type="component" value="Unassembled WGS sequence"/>
</dbReference>
<reference evidence="2" key="1">
    <citation type="journal article" date="2019" name="Int. J. Syst. Evol. Microbiol.">
        <title>The Global Catalogue of Microorganisms (GCM) 10K type strain sequencing project: providing services to taxonomists for standard genome sequencing and annotation.</title>
        <authorList>
            <consortium name="The Broad Institute Genomics Platform"/>
            <consortium name="The Broad Institute Genome Sequencing Center for Infectious Disease"/>
            <person name="Wu L."/>
            <person name="Ma J."/>
        </authorList>
    </citation>
    <scope>NUCLEOTIDE SEQUENCE [LARGE SCALE GENOMIC DNA]</scope>
    <source>
        <strain evidence="2">JCM 16343</strain>
    </source>
</reference>
<evidence type="ECO:0000313" key="1">
    <source>
        <dbReference type="EMBL" id="GAA0308426.1"/>
    </source>
</evidence>
<accession>A0ABP3FA95</accession>
<keyword evidence="2" id="KW-1185">Reference proteome</keyword>
<proteinExistence type="predicted"/>
<organism evidence="1 2">
    <name type="scientific">Psychrobacter aestuarii</name>
    <dbReference type="NCBI Taxonomy" id="556327"/>
    <lineage>
        <taxon>Bacteria</taxon>
        <taxon>Pseudomonadati</taxon>
        <taxon>Pseudomonadota</taxon>
        <taxon>Gammaproteobacteria</taxon>
        <taxon>Moraxellales</taxon>
        <taxon>Moraxellaceae</taxon>
        <taxon>Psychrobacter</taxon>
    </lineage>
</organism>
<protein>
    <recommendedName>
        <fullName evidence="3">Pilus assembly protein PilX</fullName>
    </recommendedName>
</protein>
<dbReference type="RefSeq" id="WP_201504258.1">
    <property type="nucleotide sequence ID" value="NZ_BAAAFR010000001.1"/>
</dbReference>
<name>A0ABP3FA95_9GAMM</name>
<dbReference type="EMBL" id="BAAAFR010000001">
    <property type="protein sequence ID" value="GAA0308426.1"/>
    <property type="molecule type" value="Genomic_DNA"/>
</dbReference>
<evidence type="ECO:0008006" key="3">
    <source>
        <dbReference type="Google" id="ProtNLM"/>
    </source>
</evidence>
<evidence type="ECO:0000313" key="2">
    <source>
        <dbReference type="Proteomes" id="UP001501787"/>
    </source>
</evidence>
<gene>
    <name evidence="1" type="ORF">GCM10009129_01920</name>
</gene>
<sequence>MSTKRSTHMLSRPVQQQGAVLIVVLLFLILIVIAGALAVRQSTTDLKLSTSDQVNTLLLQSADNANQNIEQSVNGDSRSNIYTDMLSRSGPFGYFILDKKGQNNEYVFCFRPRDRFFNINKTTIRTPSGGSVLPNTTGYCNPSKPEDYVSSRNASMTQVNVSMTPPRVSDEAFNNFTLGQDTNKVSSIAYSFDVNSTAVLPAYGDTKVGSTNCFAQTTRPITTVNATDTLSGCMSSAGVPNTTVYQQVNVENQSLRVKCVNYGKGDGLLCTLPSN</sequence>
<comment type="caution">
    <text evidence="1">The sequence shown here is derived from an EMBL/GenBank/DDBJ whole genome shotgun (WGS) entry which is preliminary data.</text>
</comment>